<protein>
    <submittedName>
        <fullName evidence="2">Gelsolin-like domain-containing protein</fullName>
    </submittedName>
</protein>
<evidence type="ECO:0000313" key="2">
    <source>
        <dbReference type="WBParaSite" id="JU765_v2.g12749.t1"/>
    </source>
</evidence>
<reference evidence="2" key="1">
    <citation type="submission" date="2022-11" db="UniProtKB">
        <authorList>
            <consortium name="WormBaseParasite"/>
        </authorList>
    </citation>
    <scope>IDENTIFICATION</scope>
</reference>
<proteinExistence type="predicted"/>
<sequence length="113" mass="13085">MASRKFDPKFKNAGKTRGLQIWRIKKFDLEEIPKELYGNFFEGDSYIILNTKSDNAFDVHFWLGKNTTQDEMGTAAIKTVELDDALGGLPVQYRELQNHESPLFFTYFKNGIK</sequence>
<evidence type="ECO:0000313" key="1">
    <source>
        <dbReference type="Proteomes" id="UP000887576"/>
    </source>
</evidence>
<accession>A0AC34Q451</accession>
<dbReference type="Proteomes" id="UP000887576">
    <property type="component" value="Unplaced"/>
</dbReference>
<organism evidence="1 2">
    <name type="scientific">Panagrolaimus sp. JU765</name>
    <dbReference type="NCBI Taxonomy" id="591449"/>
    <lineage>
        <taxon>Eukaryota</taxon>
        <taxon>Metazoa</taxon>
        <taxon>Ecdysozoa</taxon>
        <taxon>Nematoda</taxon>
        <taxon>Chromadorea</taxon>
        <taxon>Rhabditida</taxon>
        <taxon>Tylenchina</taxon>
        <taxon>Panagrolaimomorpha</taxon>
        <taxon>Panagrolaimoidea</taxon>
        <taxon>Panagrolaimidae</taxon>
        <taxon>Panagrolaimus</taxon>
    </lineage>
</organism>
<name>A0AC34Q451_9BILA</name>
<dbReference type="WBParaSite" id="JU765_v2.g12749.t1">
    <property type="protein sequence ID" value="JU765_v2.g12749.t1"/>
    <property type="gene ID" value="JU765_v2.g12749"/>
</dbReference>